<reference evidence="3" key="1">
    <citation type="journal article" date="2014" name="PLoS ONE">
        <title>Transcriptome-Based Identification of ABC Transporters in the Western Tarnished Plant Bug Lygus hesperus.</title>
        <authorList>
            <person name="Hull J.J."/>
            <person name="Chaney K."/>
            <person name="Geib S.M."/>
            <person name="Fabrick J.A."/>
            <person name="Brent C.S."/>
            <person name="Walsh D."/>
            <person name="Lavine L.C."/>
        </authorList>
    </citation>
    <scope>NUCLEOTIDE SEQUENCE</scope>
</reference>
<evidence type="ECO:0000313" key="3">
    <source>
        <dbReference type="EMBL" id="JAG03570.1"/>
    </source>
</evidence>
<dbReference type="InterPro" id="IPR050304">
    <property type="entry name" value="MT-severing_AAA_ATPase"/>
</dbReference>
<reference evidence="3" key="2">
    <citation type="submission" date="2014-07" db="EMBL/GenBank/DDBJ databases">
        <authorList>
            <person name="Hull J."/>
        </authorList>
    </citation>
    <scope>NUCLEOTIDE SEQUENCE</scope>
</reference>
<dbReference type="GO" id="GO:0016887">
    <property type="term" value="F:ATP hydrolysis activity"/>
    <property type="evidence" value="ECO:0007669"/>
    <property type="project" value="InterPro"/>
</dbReference>
<dbReference type="PANTHER" id="PTHR23074">
    <property type="entry name" value="AAA DOMAIN-CONTAINING"/>
    <property type="match status" value="1"/>
</dbReference>
<dbReference type="AlphaFoldDB" id="A0A0A9WFC6"/>
<proteinExistence type="predicted"/>
<dbReference type="GO" id="GO:0005524">
    <property type="term" value="F:ATP binding"/>
    <property type="evidence" value="ECO:0007669"/>
    <property type="project" value="InterPro"/>
</dbReference>
<dbReference type="GO" id="GO:0015630">
    <property type="term" value="C:microtubule cytoskeleton"/>
    <property type="evidence" value="ECO:0007669"/>
    <property type="project" value="TreeGrafter"/>
</dbReference>
<dbReference type="EMBL" id="GDHC01005415">
    <property type="protein sequence ID" value="JAQ13214.1"/>
    <property type="molecule type" value="Transcribed_RNA"/>
</dbReference>
<dbReference type="Gene3D" id="1.10.8.60">
    <property type="match status" value="1"/>
</dbReference>
<reference evidence="4" key="3">
    <citation type="journal article" date="2016" name="Gigascience">
        <title>De novo construction of an expanded transcriptome assembly for the western tarnished plant bug, Lygus hesperus.</title>
        <authorList>
            <person name="Tassone E.E."/>
            <person name="Geib S.M."/>
            <person name="Hall B."/>
            <person name="Fabrick J.A."/>
            <person name="Brent C.S."/>
            <person name="Hull J.J."/>
        </authorList>
    </citation>
    <scope>NUCLEOTIDE SEQUENCE</scope>
</reference>
<dbReference type="PANTHER" id="PTHR23074:SF19">
    <property type="entry name" value="KATANIN P60 ATPASE-CONTAINING SUBUNIT A1"/>
    <property type="match status" value="1"/>
</dbReference>
<name>A0A0A9WFC6_LYGHE</name>
<evidence type="ECO:0000259" key="2">
    <source>
        <dbReference type="Pfam" id="PF17862"/>
    </source>
</evidence>
<dbReference type="GO" id="GO:0051013">
    <property type="term" value="P:microtubule severing"/>
    <property type="evidence" value="ECO:0007669"/>
    <property type="project" value="TreeGrafter"/>
</dbReference>
<dbReference type="SUPFAM" id="SSF52540">
    <property type="entry name" value="P-loop containing nucleoside triphosphate hydrolases"/>
    <property type="match status" value="1"/>
</dbReference>
<organism evidence="3">
    <name type="scientific">Lygus hesperus</name>
    <name type="common">Western plant bug</name>
    <dbReference type="NCBI Taxonomy" id="30085"/>
    <lineage>
        <taxon>Eukaryota</taxon>
        <taxon>Metazoa</taxon>
        <taxon>Ecdysozoa</taxon>
        <taxon>Arthropoda</taxon>
        <taxon>Hexapoda</taxon>
        <taxon>Insecta</taxon>
        <taxon>Pterygota</taxon>
        <taxon>Neoptera</taxon>
        <taxon>Paraneoptera</taxon>
        <taxon>Hemiptera</taxon>
        <taxon>Heteroptera</taxon>
        <taxon>Panheteroptera</taxon>
        <taxon>Cimicomorpha</taxon>
        <taxon>Miridae</taxon>
        <taxon>Mirini</taxon>
        <taxon>Lygus</taxon>
    </lineage>
</organism>
<feature type="domain" description="ATPase AAA-type core" evidence="1">
    <location>
        <begin position="2"/>
        <end position="81"/>
    </location>
</feature>
<dbReference type="InterPro" id="IPR003959">
    <property type="entry name" value="ATPase_AAA_core"/>
</dbReference>
<gene>
    <name evidence="3" type="primary">katna1_2</name>
    <name evidence="3" type="ORF">CM83_1219</name>
    <name evidence="4" type="ORF">g.89145</name>
</gene>
<dbReference type="Pfam" id="PF00004">
    <property type="entry name" value="AAA"/>
    <property type="match status" value="1"/>
</dbReference>
<evidence type="ECO:0000259" key="1">
    <source>
        <dbReference type="Pfam" id="PF00004"/>
    </source>
</evidence>
<dbReference type="Pfam" id="PF17862">
    <property type="entry name" value="AAA_lid_3"/>
    <property type="match status" value="1"/>
</dbReference>
<accession>A0A0A9WFC6</accession>
<feature type="domain" description="AAA ATPase AAA+ lid" evidence="2">
    <location>
        <begin position="103"/>
        <end position="148"/>
    </location>
</feature>
<evidence type="ECO:0000313" key="4">
    <source>
        <dbReference type="EMBL" id="JAQ13214.1"/>
    </source>
</evidence>
<dbReference type="EMBL" id="GBHO01040034">
    <property type="protein sequence ID" value="JAG03570.1"/>
    <property type="molecule type" value="Transcribed_RNA"/>
</dbReference>
<sequence>MARHYAPSTIFIDEIDTLCEQRGGSQEHEASRRAKGMLLTQMDGVGVDQDKIVMVLGATNRPWDIDEAMRRRLEKRIYIPLPAHDDRIVLLKINTASLRLSSDVNFEVISRSLEGHYYSGADVTSLVRDAAMMTMRRFMKQVDRKALKENAA</sequence>
<dbReference type="InterPro" id="IPR027417">
    <property type="entry name" value="P-loop_NTPase"/>
</dbReference>
<protein>
    <submittedName>
        <fullName evidence="3">Katanin p60 ATPase-containing subunit A1</fullName>
    </submittedName>
</protein>
<dbReference type="InterPro" id="IPR041569">
    <property type="entry name" value="AAA_lid_3"/>
</dbReference>
<dbReference type="Gene3D" id="3.40.50.300">
    <property type="entry name" value="P-loop containing nucleotide triphosphate hydrolases"/>
    <property type="match status" value="1"/>
</dbReference>